<organism evidence="3 4">
    <name type="scientific">Cynara cardunculus var. scolymus</name>
    <name type="common">Globe artichoke</name>
    <name type="synonym">Cynara scolymus</name>
    <dbReference type="NCBI Taxonomy" id="59895"/>
    <lineage>
        <taxon>Eukaryota</taxon>
        <taxon>Viridiplantae</taxon>
        <taxon>Streptophyta</taxon>
        <taxon>Embryophyta</taxon>
        <taxon>Tracheophyta</taxon>
        <taxon>Spermatophyta</taxon>
        <taxon>Magnoliopsida</taxon>
        <taxon>eudicotyledons</taxon>
        <taxon>Gunneridae</taxon>
        <taxon>Pentapetalae</taxon>
        <taxon>asterids</taxon>
        <taxon>campanulids</taxon>
        <taxon>Asterales</taxon>
        <taxon>Asteraceae</taxon>
        <taxon>Carduoideae</taxon>
        <taxon>Cardueae</taxon>
        <taxon>Carduinae</taxon>
        <taxon>Cynara</taxon>
    </lineage>
</organism>
<dbReference type="InterPro" id="IPR001841">
    <property type="entry name" value="Znf_RING"/>
</dbReference>
<dbReference type="SMART" id="SM00184">
    <property type="entry name" value="RING"/>
    <property type="match status" value="1"/>
</dbReference>
<evidence type="ECO:0000256" key="1">
    <source>
        <dbReference type="PROSITE-ProRule" id="PRU00175"/>
    </source>
</evidence>
<dbReference type="Gene3D" id="3.30.40.10">
    <property type="entry name" value="Zinc/RING finger domain, C3HC4 (zinc finger)"/>
    <property type="match status" value="1"/>
</dbReference>
<dbReference type="Gramene" id="KVH96332">
    <property type="protein sequence ID" value="KVH96332"/>
    <property type="gene ID" value="Ccrd_001581"/>
</dbReference>
<accession>A0A103XSZ7</accession>
<comment type="caution">
    <text evidence="3">The sequence shown here is derived from an EMBL/GenBank/DDBJ whole genome shotgun (WGS) entry which is preliminary data.</text>
</comment>
<protein>
    <submittedName>
        <fullName evidence="3">Zinc finger, RING/FYVE/PHD-type</fullName>
    </submittedName>
</protein>
<dbReference type="OMA" id="FYYIAFI"/>
<name>A0A103XSZ7_CYNCS</name>
<dbReference type="SUPFAM" id="SSF57850">
    <property type="entry name" value="RING/U-box"/>
    <property type="match status" value="1"/>
</dbReference>
<dbReference type="EMBL" id="LEKV01004332">
    <property type="protein sequence ID" value="KVH96332.1"/>
    <property type="molecule type" value="Genomic_DNA"/>
</dbReference>
<keyword evidence="1" id="KW-0863">Zinc-finger</keyword>
<proteinExistence type="predicted"/>
<feature type="domain" description="RING-type" evidence="2">
    <location>
        <begin position="53"/>
        <end position="95"/>
    </location>
</feature>
<keyword evidence="1" id="KW-0479">Metal-binding</keyword>
<evidence type="ECO:0000259" key="2">
    <source>
        <dbReference type="PROSITE" id="PS50089"/>
    </source>
</evidence>
<gene>
    <name evidence="3" type="ORF">Ccrd_001581</name>
</gene>
<dbReference type="Pfam" id="PF13639">
    <property type="entry name" value="zf-RING_2"/>
    <property type="match status" value="1"/>
</dbReference>
<evidence type="ECO:0000313" key="3">
    <source>
        <dbReference type="EMBL" id="KVH96332.1"/>
    </source>
</evidence>
<dbReference type="Proteomes" id="UP000243975">
    <property type="component" value="Unassembled WGS sequence"/>
</dbReference>
<dbReference type="GO" id="GO:0008270">
    <property type="term" value="F:zinc ion binding"/>
    <property type="evidence" value="ECO:0007669"/>
    <property type="project" value="UniProtKB-KW"/>
</dbReference>
<reference evidence="3 4" key="1">
    <citation type="journal article" date="2016" name="Sci. Rep.">
        <title>The genome sequence of the outbreeding globe artichoke constructed de novo incorporating a phase-aware low-pass sequencing strategy of F1 progeny.</title>
        <authorList>
            <person name="Scaglione D."/>
            <person name="Reyes-Chin-Wo S."/>
            <person name="Acquadro A."/>
            <person name="Froenicke L."/>
            <person name="Portis E."/>
            <person name="Beitel C."/>
            <person name="Tirone M."/>
            <person name="Mauro R."/>
            <person name="Lo Monaco A."/>
            <person name="Mauromicale G."/>
            <person name="Faccioli P."/>
            <person name="Cattivelli L."/>
            <person name="Rieseberg L."/>
            <person name="Michelmore R."/>
            <person name="Lanteri S."/>
        </authorList>
    </citation>
    <scope>NUCLEOTIDE SEQUENCE [LARGE SCALE GENOMIC DNA]</scope>
    <source>
        <strain evidence="3">2C</strain>
    </source>
</reference>
<evidence type="ECO:0000313" key="4">
    <source>
        <dbReference type="Proteomes" id="UP000243975"/>
    </source>
</evidence>
<keyword evidence="1" id="KW-0862">Zinc</keyword>
<dbReference type="PANTHER" id="PTHR47662">
    <property type="entry name" value="RING-TYPE DOMAIN-CONTAINING PROTEIN"/>
    <property type="match status" value="1"/>
</dbReference>
<dbReference type="InterPro" id="IPR013083">
    <property type="entry name" value="Znf_RING/FYVE/PHD"/>
</dbReference>
<dbReference type="PANTHER" id="PTHR47662:SF1">
    <property type="entry name" value="RING-TYPE DOMAIN-CONTAINING PROTEIN"/>
    <property type="match status" value="1"/>
</dbReference>
<keyword evidence="4" id="KW-1185">Reference proteome</keyword>
<sequence length="131" mass="15457">MVLLFNYLKSAWSILLHHSFFNHHLHWVPHELIDVVPHRTCRLDPGSFEQVECTVCLSAIGEDEQIKELRCGHLFHQLCLDQWLGFGNMTCPLCRDCLMSARVVLDIRNELLVFDYFSTRDSQDEGLWWLR</sequence>
<dbReference type="AlphaFoldDB" id="A0A103XSZ7"/>
<dbReference type="PROSITE" id="PS50089">
    <property type="entry name" value="ZF_RING_2"/>
    <property type="match status" value="1"/>
</dbReference>